<protein>
    <submittedName>
        <fullName evidence="9">Transcriptional repressor</fullName>
    </submittedName>
</protein>
<keyword evidence="5" id="KW-0238">DNA-binding</keyword>
<dbReference type="GO" id="GO:0045892">
    <property type="term" value="P:negative regulation of DNA-templated transcription"/>
    <property type="evidence" value="ECO:0007669"/>
    <property type="project" value="TreeGrafter"/>
</dbReference>
<evidence type="ECO:0000256" key="5">
    <source>
        <dbReference type="ARBA" id="ARBA00023125"/>
    </source>
</evidence>
<dbReference type="EMBL" id="JAIOIV010000132">
    <property type="protein sequence ID" value="MBZ0157961.1"/>
    <property type="molecule type" value="Genomic_DNA"/>
</dbReference>
<dbReference type="PANTHER" id="PTHR33202:SF7">
    <property type="entry name" value="FERRIC UPTAKE REGULATION PROTEIN"/>
    <property type="match status" value="1"/>
</dbReference>
<accession>A0A953SG91</accession>
<sequence>MHVNYHLTLKNLKLKATPKRLAILEILADEFVYLGPDDVWRRMKTKFKRIGLPTVYRNLEELSEGGVISKVVHPDRKLYYFLCKKQEHHHHFICLSCRRVEDISFCAEKEIEEEVAGRIQGKVLSHILQINGLCRDCSDGEER</sequence>
<keyword evidence="7" id="KW-0479">Metal-binding</keyword>
<dbReference type="GO" id="GO:1900376">
    <property type="term" value="P:regulation of secondary metabolite biosynthetic process"/>
    <property type="evidence" value="ECO:0007669"/>
    <property type="project" value="TreeGrafter"/>
</dbReference>
<dbReference type="InterPro" id="IPR002481">
    <property type="entry name" value="FUR"/>
</dbReference>
<keyword evidence="3 7" id="KW-0862">Zinc</keyword>
<dbReference type="Gene3D" id="3.30.1490.190">
    <property type="match status" value="1"/>
</dbReference>
<reference evidence="9" key="2">
    <citation type="submission" date="2021-08" db="EMBL/GenBank/DDBJ databases">
        <authorList>
            <person name="Dalcin Martins P."/>
        </authorList>
    </citation>
    <scope>NUCLEOTIDE SEQUENCE</scope>
    <source>
        <strain evidence="9">MAG_39</strain>
    </source>
</reference>
<dbReference type="Proteomes" id="UP000705867">
    <property type="component" value="Unassembled WGS sequence"/>
</dbReference>
<dbReference type="AlphaFoldDB" id="A0A953SG91"/>
<dbReference type="GO" id="GO:0000976">
    <property type="term" value="F:transcription cis-regulatory region binding"/>
    <property type="evidence" value="ECO:0007669"/>
    <property type="project" value="TreeGrafter"/>
</dbReference>
<dbReference type="GO" id="GO:0003700">
    <property type="term" value="F:DNA-binding transcription factor activity"/>
    <property type="evidence" value="ECO:0007669"/>
    <property type="project" value="InterPro"/>
</dbReference>
<dbReference type="SUPFAM" id="SSF46785">
    <property type="entry name" value="Winged helix' DNA-binding domain"/>
    <property type="match status" value="1"/>
</dbReference>
<dbReference type="CDD" id="cd07153">
    <property type="entry name" value="Fur_like"/>
    <property type="match status" value="1"/>
</dbReference>
<keyword evidence="8" id="KW-0408">Iron</keyword>
<keyword evidence="4" id="KW-0805">Transcription regulation</keyword>
<evidence type="ECO:0000256" key="8">
    <source>
        <dbReference type="PIRSR" id="PIRSR602481-2"/>
    </source>
</evidence>
<evidence type="ECO:0000256" key="6">
    <source>
        <dbReference type="ARBA" id="ARBA00023163"/>
    </source>
</evidence>
<keyword evidence="2" id="KW-0678">Repressor</keyword>
<comment type="caution">
    <text evidence="9">The sequence shown here is derived from an EMBL/GenBank/DDBJ whole genome shotgun (WGS) entry which is preliminary data.</text>
</comment>
<keyword evidence="6" id="KW-0804">Transcription</keyword>
<dbReference type="InterPro" id="IPR036388">
    <property type="entry name" value="WH-like_DNA-bd_sf"/>
</dbReference>
<feature type="binding site" evidence="8">
    <location>
        <position position="126"/>
    </location>
    <ligand>
        <name>Fe cation</name>
        <dbReference type="ChEBI" id="CHEBI:24875"/>
    </ligand>
</feature>
<name>A0A953SG91_9BACT</name>
<evidence type="ECO:0000313" key="10">
    <source>
        <dbReference type="Proteomes" id="UP000705867"/>
    </source>
</evidence>
<dbReference type="PANTHER" id="PTHR33202">
    <property type="entry name" value="ZINC UPTAKE REGULATION PROTEIN"/>
    <property type="match status" value="1"/>
</dbReference>
<proteinExistence type="inferred from homology"/>
<feature type="binding site" evidence="7">
    <location>
        <position position="94"/>
    </location>
    <ligand>
        <name>Zn(2+)</name>
        <dbReference type="ChEBI" id="CHEBI:29105"/>
    </ligand>
</feature>
<dbReference type="InterPro" id="IPR043135">
    <property type="entry name" value="Fur_C"/>
</dbReference>
<evidence type="ECO:0000256" key="3">
    <source>
        <dbReference type="ARBA" id="ARBA00022833"/>
    </source>
</evidence>
<reference evidence="9" key="1">
    <citation type="journal article" date="2021" name="bioRxiv">
        <title>Unraveling nitrogen, sulfur and carbon metabolic pathways and microbial community transcriptional responses to substrate deprivation and toxicity stresses in a bioreactor mimicking anoxic brackish coastal sediment conditions.</title>
        <authorList>
            <person name="Martins P.D."/>
            <person name="Echeveste M.J."/>
            <person name="Arshad A."/>
            <person name="Kurth J."/>
            <person name="Ouboter H."/>
            <person name="Jetten M.S.M."/>
            <person name="Welte C.U."/>
        </authorList>
    </citation>
    <scope>NUCLEOTIDE SEQUENCE</scope>
    <source>
        <strain evidence="9">MAG_39</strain>
    </source>
</reference>
<feature type="binding site" evidence="7">
    <location>
        <position position="134"/>
    </location>
    <ligand>
        <name>Zn(2+)</name>
        <dbReference type="ChEBI" id="CHEBI:29105"/>
    </ligand>
</feature>
<dbReference type="InterPro" id="IPR036390">
    <property type="entry name" value="WH_DNA-bd_sf"/>
</dbReference>
<feature type="binding site" evidence="7">
    <location>
        <position position="137"/>
    </location>
    <ligand>
        <name>Zn(2+)</name>
        <dbReference type="ChEBI" id="CHEBI:29105"/>
    </ligand>
</feature>
<gene>
    <name evidence="9" type="ORF">K8I29_17320</name>
</gene>
<comment type="similarity">
    <text evidence="1">Belongs to the Fur family.</text>
</comment>
<dbReference type="Pfam" id="PF01475">
    <property type="entry name" value="FUR"/>
    <property type="match status" value="1"/>
</dbReference>
<feature type="binding site" evidence="8">
    <location>
        <position position="88"/>
    </location>
    <ligand>
        <name>Fe cation</name>
        <dbReference type="ChEBI" id="CHEBI:24875"/>
    </ligand>
</feature>
<dbReference type="Gene3D" id="1.10.10.10">
    <property type="entry name" value="Winged helix-like DNA-binding domain superfamily/Winged helix DNA-binding domain"/>
    <property type="match status" value="1"/>
</dbReference>
<evidence type="ECO:0000256" key="1">
    <source>
        <dbReference type="ARBA" id="ARBA00007957"/>
    </source>
</evidence>
<evidence type="ECO:0000256" key="7">
    <source>
        <dbReference type="PIRSR" id="PIRSR602481-1"/>
    </source>
</evidence>
<comment type="cofactor">
    <cofactor evidence="8">
        <name>Mn(2+)</name>
        <dbReference type="ChEBI" id="CHEBI:29035"/>
    </cofactor>
    <cofactor evidence="8">
        <name>Fe(2+)</name>
        <dbReference type="ChEBI" id="CHEBI:29033"/>
    </cofactor>
    <text evidence="8">Binds 1 Mn(2+) or Fe(2+) ion per subunit.</text>
</comment>
<evidence type="ECO:0000256" key="2">
    <source>
        <dbReference type="ARBA" id="ARBA00022491"/>
    </source>
</evidence>
<feature type="binding site" evidence="7">
    <location>
        <position position="97"/>
    </location>
    <ligand>
        <name>Zn(2+)</name>
        <dbReference type="ChEBI" id="CHEBI:29105"/>
    </ligand>
</feature>
<comment type="cofactor">
    <cofactor evidence="7">
        <name>Zn(2+)</name>
        <dbReference type="ChEBI" id="CHEBI:29105"/>
    </cofactor>
    <text evidence="7">Binds 1 zinc ion per subunit.</text>
</comment>
<evidence type="ECO:0000313" key="9">
    <source>
        <dbReference type="EMBL" id="MBZ0157961.1"/>
    </source>
</evidence>
<evidence type="ECO:0000256" key="4">
    <source>
        <dbReference type="ARBA" id="ARBA00023015"/>
    </source>
</evidence>
<organism evidence="9 10">
    <name type="scientific">Candidatus Nitrobium versatile</name>
    <dbReference type="NCBI Taxonomy" id="2884831"/>
    <lineage>
        <taxon>Bacteria</taxon>
        <taxon>Pseudomonadati</taxon>
        <taxon>Nitrospirota</taxon>
        <taxon>Nitrospiria</taxon>
        <taxon>Nitrospirales</taxon>
        <taxon>Nitrospiraceae</taxon>
        <taxon>Candidatus Nitrobium</taxon>
    </lineage>
</organism>
<dbReference type="GO" id="GO:0008270">
    <property type="term" value="F:zinc ion binding"/>
    <property type="evidence" value="ECO:0007669"/>
    <property type="project" value="TreeGrafter"/>
</dbReference>